<proteinExistence type="predicted"/>
<dbReference type="SUPFAM" id="SSF54106">
    <property type="entry name" value="LysM domain"/>
    <property type="match status" value="1"/>
</dbReference>
<comment type="caution">
    <text evidence="4">The sequence shown here is derived from an EMBL/GenBank/DDBJ whole genome shotgun (WGS) entry which is preliminary data.</text>
</comment>
<organism evidence="4 5">
    <name type="scientific">Rhizopus oryzae</name>
    <name type="common">Mucormycosis agent</name>
    <name type="synonym">Rhizopus arrhizus var. delemar</name>
    <dbReference type="NCBI Taxonomy" id="64495"/>
    <lineage>
        <taxon>Eukaryota</taxon>
        <taxon>Fungi</taxon>
        <taxon>Fungi incertae sedis</taxon>
        <taxon>Mucoromycota</taxon>
        <taxon>Mucoromycotina</taxon>
        <taxon>Mucoromycetes</taxon>
        <taxon>Mucorales</taxon>
        <taxon>Mucorineae</taxon>
        <taxon>Rhizopodaceae</taxon>
        <taxon>Rhizopus</taxon>
    </lineage>
</organism>
<evidence type="ECO:0000313" key="4">
    <source>
        <dbReference type="EMBL" id="KAG1308675.1"/>
    </source>
</evidence>
<gene>
    <name evidence="4" type="ORF">G6F64_005881</name>
</gene>
<dbReference type="InterPro" id="IPR018392">
    <property type="entry name" value="LysM"/>
</dbReference>
<evidence type="ECO:0000259" key="3">
    <source>
        <dbReference type="PROSITE" id="PS51782"/>
    </source>
</evidence>
<evidence type="ECO:0000256" key="1">
    <source>
        <dbReference type="SAM" id="MobiDB-lite"/>
    </source>
</evidence>
<keyword evidence="2" id="KW-0732">Signal</keyword>
<dbReference type="PROSITE" id="PS51782">
    <property type="entry name" value="LYSM"/>
    <property type="match status" value="1"/>
</dbReference>
<dbReference type="EMBL" id="JAANQT010000748">
    <property type="protein sequence ID" value="KAG1308675.1"/>
    <property type="molecule type" value="Genomic_DNA"/>
</dbReference>
<dbReference type="AlphaFoldDB" id="A0A9P6X9T8"/>
<evidence type="ECO:0000313" key="5">
    <source>
        <dbReference type="Proteomes" id="UP000716291"/>
    </source>
</evidence>
<dbReference type="Pfam" id="PF01476">
    <property type="entry name" value="LysM"/>
    <property type="match status" value="1"/>
</dbReference>
<feature type="compositionally biased region" description="Basic residues" evidence="1">
    <location>
        <begin position="80"/>
        <end position="93"/>
    </location>
</feature>
<dbReference type="InterPro" id="IPR036779">
    <property type="entry name" value="LysM_dom_sf"/>
</dbReference>
<protein>
    <recommendedName>
        <fullName evidence="3">LysM domain-containing protein</fullName>
    </recommendedName>
</protein>
<feature type="domain" description="LysM" evidence="3">
    <location>
        <begin position="29"/>
        <end position="77"/>
    </location>
</feature>
<dbReference type="CDD" id="cd00118">
    <property type="entry name" value="LysM"/>
    <property type="match status" value="1"/>
</dbReference>
<name>A0A9P6X9T8_RHIOR</name>
<reference evidence="4" key="1">
    <citation type="journal article" date="2020" name="Microb. Genom.">
        <title>Genetic diversity of clinical and environmental Mucorales isolates obtained from an investigation of mucormycosis cases among solid organ transplant recipients.</title>
        <authorList>
            <person name="Nguyen M.H."/>
            <person name="Kaul D."/>
            <person name="Muto C."/>
            <person name="Cheng S.J."/>
            <person name="Richter R.A."/>
            <person name="Bruno V.M."/>
            <person name="Liu G."/>
            <person name="Beyhan S."/>
            <person name="Sundermann A.J."/>
            <person name="Mounaud S."/>
            <person name="Pasculle A.W."/>
            <person name="Nierman W.C."/>
            <person name="Driscoll E."/>
            <person name="Cumbie R."/>
            <person name="Clancy C.J."/>
            <person name="Dupont C.L."/>
        </authorList>
    </citation>
    <scope>NUCLEOTIDE SEQUENCE</scope>
    <source>
        <strain evidence="4">GL11</strain>
    </source>
</reference>
<dbReference type="OrthoDB" id="2290084at2759"/>
<feature type="region of interest" description="Disordered" evidence="1">
    <location>
        <begin position="79"/>
        <end position="149"/>
    </location>
</feature>
<feature type="compositionally biased region" description="Basic residues" evidence="1">
    <location>
        <begin position="115"/>
        <end position="125"/>
    </location>
</feature>
<feature type="compositionally biased region" description="Acidic residues" evidence="1">
    <location>
        <begin position="96"/>
        <end position="110"/>
    </location>
</feature>
<accession>A0A9P6X9T8</accession>
<dbReference type="SMART" id="SM00257">
    <property type="entry name" value="LysM"/>
    <property type="match status" value="1"/>
</dbReference>
<sequence>MKLFVIASFALSAIGLAQAAGRSSESCRETYTVKPEDTCQSIASKHDITKDNLVSWTSEFSTQLDCNNIKQGDVICVKRPASHNKRDVHRKKPAPPEDDDDDLPSDDEDDEPRHDKRNVHRKKPAPPKDDDDDLPSDDEEAHSEDDDRN</sequence>
<evidence type="ECO:0000256" key="2">
    <source>
        <dbReference type="SAM" id="SignalP"/>
    </source>
</evidence>
<dbReference type="Gene3D" id="3.10.350.10">
    <property type="entry name" value="LysM domain"/>
    <property type="match status" value="1"/>
</dbReference>
<dbReference type="Proteomes" id="UP000716291">
    <property type="component" value="Unassembled WGS sequence"/>
</dbReference>
<keyword evidence="5" id="KW-1185">Reference proteome</keyword>
<feature type="chain" id="PRO_5040484109" description="LysM domain-containing protein" evidence="2">
    <location>
        <begin position="20"/>
        <end position="149"/>
    </location>
</feature>
<feature type="compositionally biased region" description="Acidic residues" evidence="1">
    <location>
        <begin position="129"/>
        <end position="149"/>
    </location>
</feature>
<feature type="signal peptide" evidence="2">
    <location>
        <begin position="1"/>
        <end position="19"/>
    </location>
</feature>